<dbReference type="Proteomes" id="UP000724874">
    <property type="component" value="Unassembled WGS sequence"/>
</dbReference>
<sequence length="624" mass="70212">MHSVDRLPCGIWERIAFYSVASKETFLGPPNAICALSLLSRNIYNQISPNCNTHLYARIFHFKFDSSALERRLSPRWRTTKCLTAELIKRFRAMKRIKAMGLDVDDVWTAHLMLLENDGKNEAQLMEYAGFRLYLKTLLIHRCTSHEFMWFKNPTLDSLVIWLLWETSDRESIRLEGFRSAFREYLIGLLHSFIITGYRFSSTYGPDIYFNLPLGRDVIPENPTGCWQPPSKSEVVHYSHRLVLSAPVVAPAAILSLVVQADTFQDSANIPGSVNRLPQNRASAIAQGRSGPTAADIIDYHLNTRPPTLKRCNPVIDPCYVESLEEEELKATVQSTGGSVTHDEDWYRLVACYDPWVGDMPLRGIVYKPGTLAGRWAGRLLVAYAPFFIKGYLIETLLHNPLYWELQEHHCLSPNYPLPAGLGDQWGDDILNAWLPRGLTFSHSEDAVEAYDPTTGHTTRYETVIPGKAALYSSMSASEKLSKAWISRASDGEIADDCATSPVSPSEIGPDSDTVDDDDEYYDTMSQLSSGVSDILITGKTGEHYGEAWGHFTIYGRVRPWDGLIALLRIPSNPTQQDLGSWVFKGYVHGQNLAGRWRETSTPPNFIGYEGGFVVYKTDTSINF</sequence>
<dbReference type="EMBL" id="JADNYJ010000029">
    <property type="protein sequence ID" value="KAF8903700.1"/>
    <property type="molecule type" value="Genomic_DNA"/>
</dbReference>
<dbReference type="AlphaFoldDB" id="A0A9P5TQ01"/>
<evidence type="ECO:0000313" key="2">
    <source>
        <dbReference type="Proteomes" id="UP000724874"/>
    </source>
</evidence>
<dbReference type="OrthoDB" id="434783at2759"/>
<organism evidence="1 2">
    <name type="scientific">Gymnopilus junonius</name>
    <name type="common">Spectacular rustgill mushroom</name>
    <name type="synonym">Gymnopilus spectabilis subsp. junonius</name>
    <dbReference type="NCBI Taxonomy" id="109634"/>
    <lineage>
        <taxon>Eukaryota</taxon>
        <taxon>Fungi</taxon>
        <taxon>Dikarya</taxon>
        <taxon>Basidiomycota</taxon>
        <taxon>Agaricomycotina</taxon>
        <taxon>Agaricomycetes</taxon>
        <taxon>Agaricomycetidae</taxon>
        <taxon>Agaricales</taxon>
        <taxon>Agaricineae</taxon>
        <taxon>Hymenogastraceae</taxon>
        <taxon>Gymnopilus</taxon>
    </lineage>
</organism>
<reference evidence="1" key="1">
    <citation type="submission" date="2020-11" db="EMBL/GenBank/DDBJ databases">
        <authorList>
            <consortium name="DOE Joint Genome Institute"/>
            <person name="Ahrendt S."/>
            <person name="Riley R."/>
            <person name="Andreopoulos W."/>
            <person name="LaButti K."/>
            <person name="Pangilinan J."/>
            <person name="Ruiz-duenas F.J."/>
            <person name="Barrasa J.M."/>
            <person name="Sanchez-Garcia M."/>
            <person name="Camarero S."/>
            <person name="Miyauchi S."/>
            <person name="Serrano A."/>
            <person name="Linde D."/>
            <person name="Babiker R."/>
            <person name="Drula E."/>
            <person name="Ayuso-Fernandez I."/>
            <person name="Pacheco R."/>
            <person name="Padilla G."/>
            <person name="Ferreira P."/>
            <person name="Barriuso J."/>
            <person name="Kellner H."/>
            <person name="Castanera R."/>
            <person name="Alfaro M."/>
            <person name="Ramirez L."/>
            <person name="Pisabarro A.G."/>
            <person name="Kuo A."/>
            <person name="Tritt A."/>
            <person name="Lipzen A."/>
            <person name="He G."/>
            <person name="Yan M."/>
            <person name="Ng V."/>
            <person name="Cullen D."/>
            <person name="Martin F."/>
            <person name="Rosso M.-N."/>
            <person name="Henrissat B."/>
            <person name="Hibbett D."/>
            <person name="Martinez A.T."/>
            <person name="Grigoriev I.V."/>
        </authorList>
    </citation>
    <scope>NUCLEOTIDE SEQUENCE</scope>
    <source>
        <strain evidence="1">AH 44721</strain>
    </source>
</reference>
<gene>
    <name evidence="1" type="ORF">CPB84DRAFT_1961070</name>
</gene>
<name>A0A9P5TQ01_GYMJU</name>
<accession>A0A9P5TQ01</accession>
<evidence type="ECO:0000313" key="1">
    <source>
        <dbReference type="EMBL" id="KAF8903700.1"/>
    </source>
</evidence>
<protein>
    <submittedName>
        <fullName evidence="1">Uncharacterized protein</fullName>
    </submittedName>
</protein>
<comment type="caution">
    <text evidence="1">The sequence shown here is derived from an EMBL/GenBank/DDBJ whole genome shotgun (WGS) entry which is preliminary data.</text>
</comment>
<proteinExistence type="predicted"/>
<keyword evidence="2" id="KW-1185">Reference proteome</keyword>